<feature type="compositionally biased region" description="Basic and acidic residues" evidence="2">
    <location>
        <begin position="17"/>
        <end position="28"/>
    </location>
</feature>
<feature type="region of interest" description="Disordered" evidence="2">
    <location>
        <begin position="1"/>
        <end position="173"/>
    </location>
</feature>
<proteinExistence type="inferred from homology"/>
<dbReference type="PROSITE" id="PS00315">
    <property type="entry name" value="DEHYDRIN_1"/>
    <property type="match status" value="1"/>
</dbReference>
<feature type="compositionally biased region" description="Basic and acidic residues" evidence="2">
    <location>
        <begin position="100"/>
        <end position="126"/>
    </location>
</feature>
<dbReference type="InterPro" id="IPR030513">
    <property type="entry name" value="Dehydrin_CS"/>
</dbReference>
<protein>
    <recommendedName>
        <fullName evidence="5">Dehydrin</fullName>
    </recommendedName>
</protein>
<dbReference type="Proteomes" id="UP000824120">
    <property type="component" value="Chromosome 2"/>
</dbReference>
<dbReference type="AlphaFoldDB" id="A0A9J6AJB1"/>
<dbReference type="GO" id="GO:0009737">
    <property type="term" value="P:response to abscisic acid"/>
    <property type="evidence" value="ECO:0007669"/>
    <property type="project" value="TreeGrafter"/>
</dbReference>
<accession>A0A9J6AJB1</accession>
<dbReference type="PANTHER" id="PTHR33346">
    <property type="entry name" value="DEHYDRIN XERO 2-RELATED"/>
    <property type="match status" value="1"/>
</dbReference>
<gene>
    <name evidence="3" type="ORF">H5410_009938</name>
</gene>
<dbReference type="GO" id="GO:0009631">
    <property type="term" value="P:cold acclimation"/>
    <property type="evidence" value="ECO:0007669"/>
    <property type="project" value="TreeGrafter"/>
</dbReference>
<feature type="compositionally biased region" description="Basic and acidic residues" evidence="2">
    <location>
        <begin position="134"/>
        <end position="173"/>
    </location>
</feature>
<feature type="compositionally biased region" description="Basic and acidic residues" evidence="2">
    <location>
        <begin position="36"/>
        <end position="46"/>
    </location>
</feature>
<dbReference type="Pfam" id="PF00257">
    <property type="entry name" value="Dehydrin"/>
    <property type="match status" value="1"/>
</dbReference>
<dbReference type="OrthoDB" id="1934367at2759"/>
<dbReference type="GO" id="GO:0005829">
    <property type="term" value="C:cytosol"/>
    <property type="evidence" value="ECO:0007669"/>
    <property type="project" value="TreeGrafter"/>
</dbReference>
<name>A0A9J6AJB1_SOLCO</name>
<comment type="caution">
    <text evidence="3">The sequence shown here is derived from an EMBL/GenBank/DDBJ whole genome shotgun (WGS) entry which is preliminary data.</text>
</comment>
<feature type="compositionally biased region" description="Basic and acidic residues" evidence="2">
    <location>
        <begin position="77"/>
        <end position="92"/>
    </location>
</feature>
<keyword evidence="4" id="KW-1185">Reference proteome</keyword>
<feature type="compositionally biased region" description="Gly residues" evidence="2">
    <location>
        <begin position="1"/>
        <end position="11"/>
    </location>
</feature>
<reference evidence="3 4" key="1">
    <citation type="submission" date="2020-09" db="EMBL/GenBank/DDBJ databases">
        <title>De no assembly of potato wild relative species, Solanum commersonii.</title>
        <authorList>
            <person name="Cho K."/>
        </authorList>
    </citation>
    <scope>NUCLEOTIDE SEQUENCE [LARGE SCALE GENOMIC DNA]</scope>
    <source>
        <strain evidence="3">LZ3.2</strain>
        <tissue evidence="3">Leaf</tissue>
    </source>
</reference>
<evidence type="ECO:0000313" key="3">
    <source>
        <dbReference type="EMBL" id="KAG5624720.1"/>
    </source>
</evidence>
<evidence type="ECO:0008006" key="5">
    <source>
        <dbReference type="Google" id="ProtNLM"/>
    </source>
</evidence>
<feature type="compositionally biased region" description="Acidic residues" evidence="2">
    <location>
        <begin position="56"/>
        <end position="65"/>
    </location>
</feature>
<evidence type="ECO:0000256" key="2">
    <source>
        <dbReference type="SAM" id="MobiDB-lite"/>
    </source>
</evidence>
<comment type="similarity">
    <text evidence="1">Belongs to the plant dehydrin family.</text>
</comment>
<organism evidence="3 4">
    <name type="scientific">Solanum commersonii</name>
    <name type="common">Commerson's wild potato</name>
    <name type="synonym">Commerson's nightshade</name>
    <dbReference type="NCBI Taxonomy" id="4109"/>
    <lineage>
        <taxon>Eukaryota</taxon>
        <taxon>Viridiplantae</taxon>
        <taxon>Streptophyta</taxon>
        <taxon>Embryophyta</taxon>
        <taxon>Tracheophyta</taxon>
        <taxon>Spermatophyta</taxon>
        <taxon>Magnoliopsida</taxon>
        <taxon>eudicotyledons</taxon>
        <taxon>Gunneridae</taxon>
        <taxon>Pentapetalae</taxon>
        <taxon>asterids</taxon>
        <taxon>lamiids</taxon>
        <taxon>Solanales</taxon>
        <taxon>Solanaceae</taxon>
        <taxon>Solanoideae</taxon>
        <taxon>Solaneae</taxon>
        <taxon>Solanum</taxon>
    </lineage>
</organism>
<evidence type="ECO:0000256" key="1">
    <source>
        <dbReference type="ARBA" id="ARBA00008403"/>
    </source>
</evidence>
<evidence type="ECO:0000313" key="4">
    <source>
        <dbReference type="Proteomes" id="UP000824120"/>
    </source>
</evidence>
<dbReference type="GO" id="GO:0009414">
    <property type="term" value="P:response to water deprivation"/>
    <property type="evidence" value="ECO:0007669"/>
    <property type="project" value="TreeGrafter"/>
</dbReference>
<sequence>MNKGTNDGGCGLFNFMGKKEEDKAHHNDTVMIDDVEDKHSLREALHRTHSNSSSSSDDEEVEEGSTGEKKRKKKGLKEKMSGTDHDQQKNDELIPMAPNAHEEDKKIGLIDKIKENFPGHHNKTDQQEPAAHTTLDEQVHGGEPKDEKKGLLDKIMEKLPNKNNDDEEKHKSN</sequence>
<dbReference type="InterPro" id="IPR000167">
    <property type="entry name" value="Dehydrin"/>
</dbReference>
<dbReference type="GO" id="GO:0016020">
    <property type="term" value="C:membrane"/>
    <property type="evidence" value="ECO:0007669"/>
    <property type="project" value="TreeGrafter"/>
</dbReference>
<dbReference type="EMBL" id="JACXVP010000002">
    <property type="protein sequence ID" value="KAG5624720.1"/>
    <property type="molecule type" value="Genomic_DNA"/>
</dbReference>
<dbReference type="PANTHER" id="PTHR33346:SF53">
    <property type="entry name" value="DEHYDRIN COR47-LIKE"/>
    <property type="match status" value="1"/>
</dbReference>